<dbReference type="Gene3D" id="3.40.50.10490">
    <property type="entry name" value="Glucose-6-phosphate isomerase like protein, domain 1"/>
    <property type="match status" value="1"/>
</dbReference>
<evidence type="ECO:0000256" key="1">
    <source>
        <dbReference type="ARBA" id="ARBA00006242"/>
    </source>
</evidence>
<dbReference type="EMBL" id="JBGBPQ010000010">
    <property type="protein sequence ID" value="KAL1519220.1"/>
    <property type="molecule type" value="Genomic_DNA"/>
</dbReference>
<comment type="similarity">
    <text evidence="1">Belongs to the universal ribosomal protein uS2 family.</text>
</comment>
<feature type="compositionally biased region" description="Low complexity" evidence="2">
    <location>
        <begin position="14"/>
        <end position="29"/>
    </location>
</feature>
<dbReference type="AlphaFoldDB" id="A0AB34JEA4"/>
<dbReference type="HAMAP" id="MF_00291_B">
    <property type="entry name" value="Ribosomal_uS2_B"/>
    <property type="match status" value="1"/>
</dbReference>
<sequence length="306" mass="34188">MALLARRLAPLARRAPHRSLCSEPPALTSSPPPPFRTSRPAFLPSPLSAPLPPIQSAFKKVPPKLRRRGWDAVDLQEATSFLGFTLKATHPSSYRSLLGHVGGHTVIDPEETLLAMRKCINLLKKVTFRGGRTLFVSTEPKLARLTRVIGQQTGQFFLAKRWVPGLLTNWEKGRGFVRKQLLMDPRVVAAGRIKQIDLVKANNYKGVENMSRPPDIIVVLDKTDLLGEPGKLNIPVVSVVDTDHSQKAIDYPIIANTNSLRFYHTFAHMLVRAIKEGQSLREDLQKYELPHDAPKKGLRRNSGELE</sequence>
<dbReference type="GO" id="GO:0006412">
    <property type="term" value="P:translation"/>
    <property type="evidence" value="ECO:0007669"/>
    <property type="project" value="InterPro"/>
</dbReference>
<protein>
    <recommendedName>
        <fullName evidence="5">30S ribosomal protein S2, chloroplastic</fullName>
    </recommendedName>
</protein>
<feature type="compositionally biased region" description="Low complexity" evidence="2">
    <location>
        <begin position="36"/>
        <end position="46"/>
    </location>
</feature>
<dbReference type="InterPro" id="IPR023591">
    <property type="entry name" value="Ribosomal_uS2_flav_dom_sf"/>
</dbReference>
<dbReference type="PRINTS" id="PR00395">
    <property type="entry name" value="RIBOSOMALS2"/>
</dbReference>
<dbReference type="Proteomes" id="UP001515480">
    <property type="component" value="Unassembled WGS sequence"/>
</dbReference>
<organism evidence="3 4">
    <name type="scientific">Prymnesium parvum</name>
    <name type="common">Toxic golden alga</name>
    <dbReference type="NCBI Taxonomy" id="97485"/>
    <lineage>
        <taxon>Eukaryota</taxon>
        <taxon>Haptista</taxon>
        <taxon>Haptophyta</taxon>
        <taxon>Prymnesiophyceae</taxon>
        <taxon>Prymnesiales</taxon>
        <taxon>Prymnesiaceae</taxon>
        <taxon>Prymnesium</taxon>
    </lineage>
</organism>
<evidence type="ECO:0008006" key="5">
    <source>
        <dbReference type="Google" id="ProtNLM"/>
    </source>
</evidence>
<evidence type="ECO:0000313" key="3">
    <source>
        <dbReference type="EMBL" id="KAL1519220.1"/>
    </source>
</evidence>
<comment type="caution">
    <text evidence="3">The sequence shown here is derived from an EMBL/GenBank/DDBJ whole genome shotgun (WGS) entry which is preliminary data.</text>
</comment>
<dbReference type="PANTHER" id="PTHR12534">
    <property type="entry name" value="30S RIBOSOMAL PROTEIN S2 PROKARYOTIC AND ORGANELLAR"/>
    <property type="match status" value="1"/>
</dbReference>
<name>A0AB34JEA4_PRYPA</name>
<feature type="region of interest" description="Disordered" evidence="2">
    <location>
        <begin position="285"/>
        <end position="306"/>
    </location>
</feature>
<proteinExistence type="inferred from homology"/>
<evidence type="ECO:0000256" key="2">
    <source>
        <dbReference type="SAM" id="MobiDB-lite"/>
    </source>
</evidence>
<dbReference type="SUPFAM" id="SSF52313">
    <property type="entry name" value="Ribosomal protein S2"/>
    <property type="match status" value="1"/>
</dbReference>
<dbReference type="InterPro" id="IPR005706">
    <property type="entry name" value="Ribosomal_uS2_bac/mit/plastid"/>
</dbReference>
<gene>
    <name evidence="3" type="ORF">AB1Y20_003479</name>
</gene>
<keyword evidence="4" id="KW-1185">Reference proteome</keyword>
<dbReference type="GO" id="GO:0003735">
    <property type="term" value="F:structural constituent of ribosome"/>
    <property type="evidence" value="ECO:0007669"/>
    <property type="project" value="InterPro"/>
</dbReference>
<dbReference type="PANTHER" id="PTHR12534:SF0">
    <property type="entry name" value="SMALL RIBOSOMAL SUBUNIT PROTEIN US2M"/>
    <property type="match status" value="1"/>
</dbReference>
<reference evidence="3 4" key="1">
    <citation type="journal article" date="2024" name="Science">
        <title>Giant polyketide synthase enzymes in the biosynthesis of giant marine polyether toxins.</title>
        <authorList>
            <person name="Fallon T.R."/>
            <person name="Shende V.V."/>
            <person name="Wierzbicki I.H."/>
            <person name="Pendleton A.L."/>
            <person name="Watervoot N.F."/>
            <person name="Auber R.P."/>
            <person name="Gonzalez D.J."/>
            <person name="Wisecaver J.H."/>
            <person name="Moore B.S."/>
        </authorList>
    </citation>
    <scope>NUCLEOTIDE SEQUENCE [LARGE SCALE GENOMIC DNA]</scope>
    <source>
        <strain evidence="3 4">12B1</strain>
    </source>
</reference>
<dbReference type="GO" id="GO:0005763">
    <property type="term" value="C:mitochondrial small ribosomal subunit"/>
    <property type="evidence" value="ECO:0007669"/>
    <property type="project" value="TreeGrafter"/>
</dbReference>
<dbReference type="Pfam" id="PF00318">
    <property type="entry name" value="Ribosomal_S2"/>
    <property type="match status" value="1"/>
</dbReference>
<accession>A0AB34JEA4</accession>
<dbReference type="InterPro" id="IPR001865">
    <property type="entry name" value="Ribosomal_uS2"/>
</dbReference>
<feature type="region of interest" description="Disordered" evidence="2">
    <location>
        <begin position="14"/>
        <end position="48"/>
    </location>
</feature>
<evidence type="ECO:0000313" key="4">
    <source>
        <dbReference type="Proteomes" id="UP001515480"/>
    </source>
</evidence>
<dbReference type="CDD" id="cd01425">
    <property type="entry name" value="RPS2"/>
    <property type="match status" value="1"/>
</dbReference>
<dbReference type="NCBIfam" id="TIGR01011">
    <property type="entry name" value="rpsB_bact"/>
    <property type="match status" value="1"/>
</dbReference>